<name>A0ABY6QZP4_9ACTN</name>
<accession>A0ABY6QZP4</accession>
<dbReference type="Proteomes" id="UP001164506">
    <property type="component" value="Chromosome"/>
</dbReference>
<protein>
    <submittedName>
        <fullName evidence="3">Uncharacterized protein</fullName>
    </submittedName>
</protein>
<keyword evidence="2" id="KW-1133">Transmembrane helix</keyword>
<keyword evidence="2" id="KW-0812">Transmembrane</keyword>
<dbReference type="EMBL" id="CP084204">
    <property type="protein sequence ID" value="UZX23258.1"/>
    <property type="molecule type" value="Genomic_DNA"/>
</dbReference>
<keyword evidence="2" id="KW-0472">Membrane</keyword>
<evidence type="ECO:0000256" key="1">
    <source>
        <dbReference type="SAM" id="MobiDB-lite"/>
    </source>
</evidence>
<feature type="region of interest" description="Disordered" evidence="1">
    <location>
        <begin position="1"/>
        <end position="20"/>
    </location>
</feature>
<sequence length="238" mass="24674">MNPTPLPDHDPSPSDPGESEARAVFARVALDVTPGPVPLAAVRRAGRARRRRRAAGLSVLGAAAAVAAVVTLVPVRASSPAPEPVAAPPTAVRTSVSAVSPTVAPIRIRTVRPGERVDAGQGHLVWLTEDGKHWADTDGLENFRSVSDGNIDLAHPGISHQSEGGPAGAFHSGLYYGTRTAGRVELTYAGGRPVLATLLELPDRPGWGVWYAFTGPGGGRATVTLYDSAGRRLADLPG</sequence>
<dbReference type="RefSeq" id="WP_267259282.1">
    <property type="nucleotide sequence ID" value="NZ_CP084204.1"/>
</dbReference>
<gene>
    <name evidence="3" type="ORF">LDH80_22145</name>
</gene>
<evidence type="ECO:0000256" key="2">
    <source>
        <dbReference type="SAM" id="Phobius"/>
    </source>
</evidence>
<organism evidence="3 4">
    <name type="scientific">Streptomyces tanashiensis</name>
    <dbReference type="NCBI Taxonomy" id="67367"/>
    <lineage>
        <taxon>Bacteria</taxon>
        <taxon>Bacillati</taxon>
        <taxon>Actinomycetota</taxon>
        <taxon>Actinomycetes</taxon>
        <taxon>Kitasatosporales</taxon>
        <taxon>Streptomycetaceae</taxon>
        <taxon>Streptomyces</taxon>
    </lineage>
</organism>
<evidence type="ECO:0000313" key="4">
    <source>
        <dbReference type="Proteomes" id="UP001164506"/>
    </source>
</evidence>
<reference evidence="3" key="1">
    <citation type="submission" date="2021-09" db="EMBL/GenBank/DDBJ databases">
        <title>Complete genome sequence and metabolic characterization of Streptomyces tanashiensis DSM 731 the producer of antibacterial Kalafungin and diverse secondary metabolites.</title>
        <authorList>
            <person name="Abbasi M.N."/>
            <person name="Anwar M.N."/>
            <person name="Alam K."/>
            <person name="Shoaib M."/>
            <person name="Lin Z."/>
            <person name="Hayat M."/>
            <person name="Ali M.I."/>
            <person name="Malik H.M.T."/>
            <person name="Ahmed I."/>
            <person name="Li A."/>
            <person name="Hailong Wang H."/>
            <person name="Zhang Y."/>
        </authorList>
    </citation>
    <scope>NUCLEOTIDE SEQUENCE</scope>
    <source>
        <strain evidence="3">Kala</strain>
    </source>
</reference>
<keyword evidence="4" id="KW-1185">Reference proteome</keyword>
<proteinExistence type="predicted"/>
<evidence type="ECO:0000313" key="3">
    <source>
        <dbReference type="EMBL" id="UZX23258.1"/>
    </source>
</evidence>
<feature type="transmembrane region" description="Helical" evidence="2">
    <location>
        <begin position="54"/>
        <end position="75"/>
    </location>
</feature>
<dbReference type="GeneID" id="95602196"/>